<keyword evidence="2" id="KW-0808">Transferase</keyword>
<dbReference type="EMBL" id="BMZB01000002">
    <property type="protein sequence ID" value="GGZ35411.1"/>
    <property type="molecule type" value="Genomic_DNA"/>
</dbReference>
<reference evidence="2" key="1">
    <citation type="journal article" date="2014" name="Int. J. Syst. Evol. Microbiol.">
        <title>Complete genome sequence of Corynebacterium casei LMG S-19264T (=DSM 44701T), isolated from a smear-ripened cheese.</title>
        <authorList>
            <consortium name="US DOE Joint Genome Institute (JGI-PGF)"/>
            <person name="Walter F."/>
            <person name="Albersmeier A."/>
            <person name="Kalinowski J."/>
            <person name="Ruckert C."/>
        </authorList>
    </citation>
    <scope>NUCLEOTIDE SEQUENCE</scope>
    <source>
        <strain evidence="2">KCTC 32296</strain>
    </source>
</reference>
<keyword evidence="2" id="KW-0418">Kinase</keyword>
<protein>
    <submittedName>
        <fullName evidence="2">N-acetylglucosamine kinase</fullName>
    </submittedName>
</protein>
<accession>A0A918Q7B2</accession>
<dbReference type="AlphaFoldDB" id="A0A918Q7B2"/>
<dbReference type="InterPro" id="IPR052519">
    <property type="entry name" value="Euk-type_GlcNAc_Kinase"/>
</dbReference>
<keyword evidence="3" id="KW-1185">Reference proteome</keyword>
<dbReference type="Proteomes" id="UP000662572">
    <property type="component" value="Unassembled WGS sequence"/>
</dbReference>
<organism evidence="2 3">
    <name type="scientific">Asticcacaulis endophyticus</name>
    <dbReference type="NCBI Taxonomy" id="1395890"/>
    <lineage>
        <taxon>Bacteria</taxon>
        <taxon>Pseudomonadati</taxon>
        <taxon>Pseudomonadota</taxon>
        <taxon>Alphaproteobacteria</taxon>
        <taxon>Caulobacterales</taxon>
        <taxon>Caulobacteraceae</taxon>
        <taxon>Asticcacaulis</taxon>
    </lineage>
</organism>
<feature type="domain" description="ATPase BadF/BadG/BcrA/BcrD type" evidence="1">
    <location>
        <begin position="12"/>
        <end position="289"/>
    </location>
</feature>
<gene>
    <name evidence="2" type="ORF">GCM10011273_22400</name>
</gene>
<evidence type="ECO:0000259" key="1">
    <source>
        <dbReference type="Pfam" id="PF01869"/>
    </source>
</evidence>
<dbReference type="InterPro" id="IPR043129">
    <property type="entry name" value="ATPase_NBD"/>
</dbReference>
<evidence type="ECO:0000313" key="2">
    <source>
        <dbReference type="EMBL" id="GGZ35411.1"/>
    </source>
</evidence>
<evidence type="ECO:0000313" key="3">
    <source>
        <dbReference type="Proteomes" id="UP000662572"/>
    </source>
</evidence>
<sequence length="311" mass="31151">MQDLAPPPLYYIGIDGGGTRCRARLKTRAGQTLSEGYGGASNIRLGLGLVWSNIMAAVDEALAKAELTHADLPDIHIGLGLAGISSPTGAQVTIDSGPNFGAIRASSDAHAACLGAFSGKDGAILISGTGSAGYIFNNGIGRGIGGWGFEVGDDGSAAGLGREALRAALRGYDKIAPSTDFTQEIIASFGGHAADVIAFVDTATPSDYGALAPLIMSYAEQGDPVAVGLVKTVASEIGLYLQRLHALGATKIALVGGLSEPIRPWLSGRDAALLSEPESDAVEGALLLAQGAGTGLSGGMGGGLGAPRVPA</sequence>
<dbReference type="PANTHER" id="PTHR43190:SF3">
    <property type="entry name" value="N-ACETYL-D-GLUCOSAMINE KINASE"/>
    <property type="match status" value="1"/>
</dbReference>
<dbReference type="Gene3D" id="3.30.420.40">
    <property type="match status" value="2"/>
</dbReference>
<dbReference type="Pfam" id="PF01869">
    <property type="entry name" value="BcrAD_BadFG"/>
    <property type="match status" value="1"/>
</dbReference>
<dbReference type="GO" id="GO:0016301">
    <property type="term" value="F:kinase activity"/>
    <property type="evidence" value="ECO:0007669"/>
    <property type="project" value="UniProtKB-KW"/>
</dbReference>
<dbReference type="SUPFAM" id="SSF53067">
    <property type="entry name" value="Actin-like ATPase domain"/>
    <property type="match status" value="2"/>
</dbReference>
<dbReference type="InterPro" id="IPR002731">
    <property type="entry name" value="ATPase_BadF"/>
</dbReference>
<proteinExistence type="predicted"/>
<reference evidence="2" key="2">
    <citation type="submission" date="2020-09" db="EMBL/GenBank/DDBJ databases">
        <authorList>
            <person name="Sun Q."/>
            <person name="Kim S."/>
        </authorList>
    </citation>
    <scope>NUCLEOTIDE SEQUENCE</scope>
    <source>
        <strain evidence="2">KCTC 32296</strain>
    </source>
</reference>
<dbReference type="RefSeq" id="WP_189486513.1">
    <property type="nucleotide sequence ID" value="NZ_BMZB01000002.1"/>
</dbReference>
<comment type="caution">
    <text evidence="2">The sequence shown here is derived from an EMBL/GenBank/DDBJ whole genome shotgun (WGS) entry which is preliminary data.</text>
</comment>
<dbReference type="PANTHER" id="PTHR43190">
    <property type="entry name" value="N-ACETYL-D-GLUCOSAMINE KINASE"/>
    <property type="match status" value="1"/>
</dbReference>
<dbReference type="CDD" id="cd24082">
    <property type="entry name" value="ASKHA_NBD_GspK-like"/>
    <property type="match status" value="1"/>
</dbReference>
<name>A0A918Q7B2_9CAUL</name>